<keyword evidence="13" id="KW-1185">Reference proteome</keyword>
<evidence type="ECO:0000313" key="13">
    <source>
        <dbReference type="Proteomes" id="UP000244173"/>
    </source>
</evidence>
<dbReference type="InterPro" id="IPR024953">
    <property type="entry name" value="PP_kinase_middle"/>
</dbReference>
<dbReference type="SUPFAM" id="SSF140356">
    <property type="entry name" value="PPK N-terminal domain-like"/>
    <property type="match status" value="1"/>
</dbReference>
<feature type="binding site" evidence="6">
    <location>
        <position position="375"/>
    </location>
    <ligand>
        <name>Mg(2+)</name>
        <dbReference type="ChEBI" id="CHEBI:18420"/>
    </ligand>
</feature>
<feature type="domain" description="Polyphosphate kinase middle" evidence="8">
    <location>
        <begin position="122"/>
        <end position="303"/>
    </location>
</feature>
<evidence type="ECO:0000259" key="8">
    <source>
        <dbReference type="Pfam" id="PF02503"/>
    </source>
</evidence>
<feature type="domain" description="Polyphosphate kinase C-terminal" evidence="11">
    <location>
        <begin position="332"/>
        <end position="494"/>
    </location>
</feature>
<feature type="domain" description="Polyphosphate kinase N-terminal" evidence="9">
    <location>
        <begin position="9"/>
        <end position="113"/>
    </location>
</feature>
<dbReference type="InterPro" id="IPR003414">
    <property type="entry name" value="PP_kinase"/>
</dbReference>
<organism evidence="12 13">
    <name type="scientific">Microvirgula aerodenitrificans</name>
    <dbReference type="NCBI Taxonomy" id="57480"/>
    <lineage>
        <taxon>Bacteria</taxon>
        <taxon>Pseudomonadati</taxon>
        <taxon>Pseudomonadota</taxon>
        <taxon>Betaproteobacteria</taxon>
        <taxon>Neisseriales</taxon>
        <taxon>Aquaspirillaceae</taxon>
        <taxon>Microvirgula</taxon>
    </lineage>
</organism>
<feature type="binding site" evidence="6">
    <location>
        <position position="405"/>
    </location>
    <ligand>
        <name>Mg(2+)</name>
        <dbReference type="ChEBI" id="CHEBI:18420"/>
    </ligand>
</feature>
<feature type="active site" description="Phosphohistidine intermediate" evidence="6">
    <location>
        <position position="435"/>
    </location>
</feature>
<dbReference type="InterPro" id="IPR041108">
    <property type="entry name" value="PP_kinase_C_1"/>
</dbReference>
<dbReference type="Gene3D" id="1.20.58.310">
    <property type="entry name" value="Polyphosphate kinase N-terminal domain"/>
    <property type="match status" value="1"/>
</dbReference>
<dbReference type="PIRSF" id="PIRSF015589">
    <property type="entry name" value="PP_kinase"/>
    <property type="match status" value="1"/>
</dbReference>
<dbReference type="EC" id="2.7.4.1" evidence="6 7"/>
<dbReference type="KEGG" id="maer:DAI18_02965"/>
<dbReference type="GO" id="GO:0046872">
    <property type="term" value="F:metal ion binding"/>
    <property type="evidence" value="ECO:0007669"/>
    <property type="project" value="UniProtKB-KW"/>
</dbReference>
<dbReference type="PANTHER" id="PTHR30218">
    <property type="entry name" value="POLYPHOSPHATE KINASE"/>
    <property type="match status" value="1"/>
</dbReference>
<dbReference type="SUPFAM" id="SSF56024">
    <property type="entry name" value="Phospholipase D/nuclease"/>
    <property type="match status" value="2"/>
</dbReference>
<evidence type="ECO:0000256" key="4">
    <source>
        <dbReference type="ARBA" id="ARBA00022777"/>
    </source>
</evidence>
<sequence>MGATADTLLNRELGLIEFNRRVLAQAEDETLPLLERLKFLCIVSSNLDEFFEVRVAWLKDNVQHNPNRILADGSTPGQALAKVATAARELIRRQYDVLRANVLPALRSAGVVFLRRAEWSVEQRAWIRDYFLREVLPVLTPIGLDPSHPFPKLLNKSLNFAIELEGRDAFGRNSGIAIVQAPRILPRVIKLPEVISGPHQFVFLSSIVHEHIDELFAGMTVKGFYQFRVTRNSELTVEEEELKNLRTALQGELRQRQYGDAVRLEIADNCPAHMEDYLLAQFTLQRDDVFRVDGPVNLVRLMQVPDMVDVPALKFRPFVPALPSLLAKKATLFEAMRKQDILLHHPFQSFQPVIDLLNLGATDPQVVAIKMTVYRTGTDSVLMESLIAAARAGKQVTVIVELMARFDEEANISWAQRLEDAGAHVVYGVYGYKVHAKMLMVVRREEGQLRRYVHLGTGNYHPRTARMYTDFGLLTCNDDIASDVNDLFVQITGLGRASKLKHLLSSPFTLLPGMVERIRAEAEHAKAGKPARIIAKMNALLEGEIIGELYAASQAGVKIQLIVRGVCALKPGVPGLSENITVRSIIGRFLEHSRVFYYLNGGNEDLFISSADWMGRNFFRRIETCVPILDKKIKQRIIREGLKPYLADNGNAWEMSADGSYRHRTTRGQPRIAQESLLAELTVASRAIKR</sequence>
<evidence type="ECO:0000256" key="1">
    <source>
        <dbReference type="ARBA" id="ARBA00022553"/>
    </source>
</evidence>
<evidence type="ECO:0000256" key="2">
    <source>
        <dbReference type="ARBA" id="ARBA00022679"/>
    </source>
</evidence>
<keyword evidence="3 6" id="KW-0547">Nucleotide-binding</keyword>
<evidence type="ECO:0000259" key="10">
    <source>
        <dbReference type="Pfam" id="PF13090"/>
    </source>
</evidence>
<dbReference type="NCBIfam" id="NF003917">
    <property type="entry name" value="PRK05443.1-1"/>
    <property type="match status" value="1"/>
</dbReference>
<dbReference type="Proteomes" id="UP000244173">
    <property type="component" value="Chromosome"/>
</dbReference>
<keyword evidence="6" id="KW-0479">Metal-binding</keyword>
<dbReference type="NCBIfam" id="NF003921">
    <property type="entry name" value="PRK05443.2-2"/>
    <property type="match status" value="1"/>
</dbReference>
<feature type="binding site" evidence="6">
    <location>
        <position position="46"/>
    </location>
    <ligand>
        <name>ATP</name>
        <dbReference type="ChEBI" id="CHEBI:30616"/>
    </ligand>
</feature>
<evidence type="ECO:0000259" key="9">
    <source>
        <dbReference type="Pfam" id="PF13089"/>
    </source>
</evidence>
<dbReference type="Pfam" id="PF13089">
    <property type="entry name" value="PP_kinase_N"/>
    <property type="match status" value="1"/>
</dbReference>
<dbReference type="Gene3D" id="3.30.1840.10">
    <property type="entry name" value="Polyphosphate kinase middle domain"/>
    <property type="match status" value="1"/>
</dbReference>
<keyword evidence="1 6" id="KW-0597">Phosphoprotein</keyword>
<dbReference type="Pfam" id="PF17941">
    <property type="entry name" value="PP_kinase_C_1"/>
    <property type="match status" value="1"/>
</dbReference>
<protein>
    <recommendedName>
        <fullName evidence="6 7">Polyphosphate kinase</fullName>
        <ecNumber evidence="6 7">2.7.4.1</ecNumber>
    </recommendedName>
    <alternativeName>
        <fullName evidence="6">ATP-polyphosphate phosphotransferase</fullName>
    </alternativeName>
    <alternativeName>
        <fullName evidence="6">Polyphosphoric acid kinase</fullName>
    </alternativeName>
</protein>
<feature type="domain" description="Polyphosphate kinase C-terminal" evidence="10">
    <location>
        <begin position="503"/>
        <end position="670"/>
    </location>
</feature>
<comment type="similarity">
    <text evidence="6 7">Belongs to the polyphosphate kinase 1 (PPK1) family.</text>
</comment>
<dbReference type="GO" id="GO:0005524">
    <property type="term" value="F:ATP binding"/>
    <property type="evidence" value="ECO:0007669"/>
    <property type="project" value="UniProtKB-KW"/>
</dbReference>
<dbReference type="GO" id="GO:0009358">
    <property type="term" value="C:polyphosphate kinase complex"/>
    <property type="evidence" value="ECO:0007669"/>
    <property type="project" value="InterPro"/>
</dbReference>
<accession>A0A2S0P754</accession>
<dbReference type="AlphaFoldDB" id="A0A2S0P754"/>
<dbReference type="NCBIfam" id="NF003918">
    <property type="entry name" value="PRK05443.1-2"/>
    <property type="match status" value="1"/>
</dbReference>
<dbReference type="Pfam" id="PF13090">
    <property type="entry name" value="PP_kinase_C"/>
    <property type="match status" value="1"/>
</dbReference>
<dbReference type="PANTHER" id="PTHR30218:SF0">
    <property type="entry name" value="POLYPHOSPHATE KINASE"/>
    <property type="match status" value="1"/>
</dbReference>
<name>A0A2S0P754_9NEIS</name>
<dbReference type="Gene3D" id="3.30.870.10">
    <property type="entry name" value="Endonuclease Chain A"/>
    <property type="match status" value="2"/>
</dbReference>
<evidence type="ECO:0000259" key="11">
    <source>
        <dbReference type="Pfam" id="PF17941"/>
    </source>
</evidence>
<gene>
    <name evidence="12" type="primary">ppk1</name>
    <name evidence="6" type="synonym">ppk</name>
    <name evidence="12" type="ORF">DAI18_02965</name>
</gene>
<dbReference type="InterPro" id="IPR036832">
    <property type="entry name" value="PPK_N_dom_sf"/>
</dbReference>
<dbReference type="GO" id="GO:0006799">
    <property type="term" value="P:polyphosphate biosynthetic process"/>
    <property type="evidence" value="ECO:0007669"/>
    <property type="project" value="UniProtKB-UniRule"/>
</dbReference>
<dbReference type="EMBL" id="CP028519">
    <property type="protein sequence ID" value="AVY93117.1"/>
    <property type="molecule type" value="Genomic_DNA"/>
</dbReference>
<keyword evidence="5 6" id="KW-0067">ATP-binding</keyword>
<dbReference type="InterPro" id="IPR025198">
    <property type="entry name" value="PPK_N_dom"/>
</dbReference>
<reference evidence="12 13" key="1">
    <citation type="submission" date="2018-04" db="EMBL/GenBank/DDBJ databases">
        <title>Denitrifier Microvirgula.</title>
        <authorList>
            <person name="Anderson E."/>
            <person name="Jang J."/>
            <person name="Ishii S."/>
        </authorList>
    </citation>
    <scope>NUCLEOTIDE SEQUENCE [LARGE SCALE GENOMIC DNA]</scope>
    <source>
        <strain evidence="12 13">BE2.4</strain>
    </source>
</reference>
<proteinExistence type="inferred from homology"/>
<comment type="catalytic activity">
    <reaction evidence="6 7">
        <text>[phosphate](n) + ATP = [phosphate](n+1) + ADP</text>
        <dbReference type="Rhea" id="RHEA:19573"/>
        <dbReference type="Rhea" id="RHEA-COMP:9859"/>
        <dbReference type="Rhea" id="RHEA-COMP:14280"/>
        <dbReference type="ChEBI" id="CHEBI:16838"/>
        <dbReference type="ChEBI" id="CHEBI:30616"/>
        <dbReference type="ChEBI" id="CHEBI:456216"/>
        <dbReference type="EC" id="2.7.4.1"/>
    </reaction>
</comment>
<dbReference type="OrthoDB" id="9761456at2"/>
<evidence type="ECO:0000313" key="12">
    <source>
        <dbReference type="EMBL" id="AVY93117.1"/>
    </source>
</evidence>
<dbReference type="STRING" id="1122240.GCA_000620105_03095"/>
<feature type="binding site" evidence="6">
    <location>
        <position position="468"/>
    </location>
    <ligand>
        <name>ATP</name>
        <dbReference type="ChEBI" id="CHEBI:30616"/>
    </ligand>
</feature>
<comment type="function">
    <text evidence="6 7">Catalyzes the reversible transfer of the terminal phosphate of ATP to form a long-chain polyphosphate (polyP).</text>
</comment>
<dbReference type="InterPro" id="IPR036830">
    <property type="entry name" value="PP_kinase_middle_dom_sf"/>
</dbReference>
<keyword evidence="6" id="KW-0460">Magnesium</keyword>
<dbReference type="HAMAP" id="MF_00347">
    <property type="entry name" value="Polyphosphate_kinase"/>
    <property type="match status" value="1"/>
</dbReference>
<dbReference type="RefSeq" id="WP_028500009.1">
    <property type="nucleotide sequence ID" value="NZ_CP028519.1"/>
</dbReference>
<dbReference type="NCBIfam" id="TIGR03705">
    <property type="entry name" value="poly_P_kin"/>
    <property type="match status" value="1"/>
</dbReference>
<dbReference type="GO" id="GO:0008976">
    <property type="term" value="F:polyphosphate kinase activity"/>
    <property type="evidence" value="ECO:0007669"/>
    <property type="project" value="UniProtKB-UniRule"/>
</dbReference>
<dbReference type="InterPro" id="IPR025200">
    <property type="entry name" value="PPK_C_dom2"/>
</dbReference>
<keyword evidence="2 6" id="KW-0808">Transferase</keyword>
<dbReference type="Pfam" id="PF02503">
    <property type="entry name" value="PP_kinase"/>
    <property type="match status" value="1"/>
</dbReference>
<dbReference type="CDD" id="cd09165">
    <property type="entry name" value="PLDc_PaPPK1_C1_like"/>
    <property type="match status" value="1"/>
</dbReference>
<comment type="cofactor">
    <cofactor evidence="6">
        <name>Mg(2+)</name>
        <dbReference type="ChEBI" id="CHEBI:18420"/>
    </cofactor>
</comment>
<feature type="binding site" evidence="6">
    <location>
        <position position="564"/>
    </location>
    <ligand>
        <name>ATP</name>
        <dbReference type="ChEBI" id="CHEBI:30616"/>
    </ligand>
</feature>
<keyword evidence="4 6" id="KW-0418">Kinase</keyword>
<dbReference type="SUPFAM" id="SSF143724">
    <property type="entry name" value="PHP14-like"/>
    <property type="match status" value="1"/>
</dbReference>
<evidence type="ECO:0000256" key="6">
    <source>
        <dbReference type="HAMAP-Rule" id="MF_00347"/>
    </source>
</evidence>
<evidence type="ECO:0000256" key="3">
    <source>
        <dbReference type="ARBA" id="ARBA00022741"/>
    </source>
</evidence>
<feature type="binding site" evidence="6">
    <location>
        <position position="592"/>
    </location>
    <ligand>
        <name>ATP</name>
        <dbReference type="ChEBI" id="CHEBI:30616"/>
    </ligand>
</feature>
<comment type="PTM">
    <text evidence="6 7">An intermediate of this reaction is the autophosphorylated ppk in which a phosphate is covalently linked to a histidine residue through a N-P bond.</text>
</comment>
<evidence type="ECO:0000256" key="5">
    <source>
        <dbReference type="ARBA" id="ARBA00022840"/>
    </source>
</evidence>
<evidence type="ECO:0000256" key="7">
    <source>
        <dbReference type="RuleBase" id="RU003800"/>
    </source>
</evidence>
<dbReference type="CDD" id="cd09168">
    <property type="entry name" value="PLDc_PaPPK1_C2_like"/>
    <property type="match status" value="1"/>
</dbReference>